<dbReference type="PANTHER" id="PTHR47655:SF2">
    <property type="entry name" value="QUINIC ACID UTILIZATION ACTIVATOR"/>
    <property type="match status" value="1"/>
</dbReference>
<evidence type="ECO:0000256" key="8">
    <source>
        <dbReference type="ARBA" id="ARBA00023163"/>
    </source>
</evidence>
<evidence type="ECO:0000256" key="1">
    <source>
        <dbReference type="ARBA" id="ARBA00004123"/>
    </source>
</evidence>
<evidence type="ECO:0000256" key="2">
    <source>
        <dbReference type="ARBA" id="ARBA00022723"/>
    </source>
</evidence>
<keyword evidence="8" id="KW-0804">Transcription</keyword>
<dbReference type="FunFam" id="4.10.240.10:FF:000005">
    <property type="entry name" value="Quinic acid utilization activator"/>
    <property type="match status" value="1"/>
</dbReference>
<dbReference type="GO" id="GO:0045944">
    <property type="term" value="P:positive regulation of transcription by RNA polymerase II"/>
    <property type="evidence" value="ECO:0007669"/>
    <property type="project" value="TreeGrafter"/>
</dbReference>
<accession>A0A8H6E9K1</accession>
<evidence type="ECO:0000256" key="9">
    <source>
        <dbReference type="ARBA" id="ARBA00023242"/>
    </source>
</evidence>
<feature type="region of interest" description="Disordered" evidence="10">
    <location>
        <begin position="158"/>
        <end position="241"/>
    </location>
</feature>
<dbReference type="GO" id="GO:0000981">
    <property type="term" value="F:DNA-binding transcription factor activity, RNA polymerase II-specific"/>
    <property type="evidence" value="ECO:0007669"/>
    <property type="project" value="InterPro"/>
</dbReference>
<dbReference type="AlphaFoldDB" id="A0A8H6E9K1"/>
<feature type="domain" description="Zn(2)-C6 fungal-type" evidence="11">
    <location>
        <begin position="46"/>
        <end position="76"/>
    </location>
</feature>
<dbReference type="InterPro" id="IPR052783">
    <property type="entry name" value="Metabolic/Drug-Res_Regulator"/>
</dbReference>
<comment type="caution">
    <text evidence="12">The sequence shown here is derived from an EMBL/GenBank/DDBJ whole genome shotgun (WGS) entry which is preliminary data.</text>
</comment>
<organism evidence="12 13">
    <name type="scientific">Petromyces alliaceus</name>
    <name type="common">Aspergillus alliaceus</name>
    <dbReference type="NCBI Taxonomy" id="209559"/>
    <lineage>
        <taxon>Eukaryota</taxon>
        <taxon>Fungi</taxon>
        <taxon>Dikarya</taxon>
        <taxon>Ascomycota</taxon>
        <taxon>Pezizomycotina</taxon>
        <taxon>Eurotiomycetes</taxon>
        <taxon>Eurotiomycetidae</taxon>
        <taxon>Eurotiales</taxon>
        <taxon>Aspergillaceae</taxon>
        <taxon>Aspergillus</taxon>
        <taxon>Aspergillus subgen. Circumdati</taxon>
    </lineage>
</organism>
<dbReference type="PROSITE" id="PS50048">
    <property type="entry name" value="ZN2_CY6_FUNGAL_2"/>
    <property type="match status" value="1"/>
</dbReference>
<keyword evidence="2" id="KW-0479">Metal-binding</keyword>
<dbReference type="CDD" id="cd00067">
    <property type="entry name" value="GAL4"/>
    <property type="match status" value="1"/>
</dbReference>
<feature type="compositionally biased region" description="Polar residues" evidence="10">
    <location>
        <begin position="1"/>
        <end position="12"/>
    </location>
</feature>
<dbReference type="Pfam" id="PF00172">
    <property type="entry name" value="Zn_clus"/>
    <property type="match status" value="1"/>
</dbReference>
<dbReference type="Pfam" id="PF04082">
    <property type="entry name" value="Fungal_trans"/>
    <property type="match status" value="1"/>
</dbReference>
<dbReference type="InterPro" id="IPR007219">
    <property type="entry name" value="XnlR_reg_dom"/>
</dbReference>
<keyword evidence="4" id="KW-0672">Quinate metabolism</keyword>
<sequence>MSSDMRQASGSSKAKRRLIDADEDNRSIATADENASNPKRQRVSRACDSCRSKKDKCDGVQPVCSTCASLSRPCTYKANPKKRGLPTGYIRTLELLWGLVFCKIKGSEDVVRALLKATNMPSHLSTMGKEAEGSDTLLFSWKNSAVLRDVERMLTLLEQPEDEQDKEQRAPGDGDSPQDAEGSSVLSSDTLEWCMPEGLGDGRENPLAAGQSPVKTPIIGSTAKSHLTRNTRDSGSQTFFPRDAAEDPRILITHSPPQSQPGLNPSGGALIRPPRLPSNAWALIDIYFTYTQCWFPILEKHDVLRTAFRHSEGETSVSASSAGSGNHAALWAVLALASIQEASITATRQLPQISSDRPNPKQLYATAKSLLPEEEGVHDIGHVQALLILSLIKLGQQEWTAAWMLVGHAVRISQCLRFDRPPSTLPPNGDAVKGSGRTKHVLLGCFVLETVIAMQTDQVPSLRKSDLIKIGPINEDGLEEWHPWEDQTGIRPVESSRSNFHRGPLHALSAFNRLISLVCILNDVCCLKQSTTGSAPQLEALERQLQIWISALPKSYRVDVQANSTKPASPHIFGLEMMYECITATLSLQFAIQKYDTNIQEEIHKEHIGAADPFLSNSWMRTTSTVEDNAVLSLPTPTPSVSINRGVTETLQQVSQPRESASHKQRASISSSTRQMNGASSLPDLTPFPSIQYPTPYSEPNHNLGSFLDIDGYGSLQRPRIAPDLDALFDELASLDGTEKTDNQPEFMQNLGFVPDAGIPELYSYSSQVEPFLLTQTQQLPISDPSVVLRRESQLMNKPQPNSRNKS</sequence>
<reference evidence="12 13" key="1">
    <citation type="submission" date="2019-04" db="EMBL/GenBank/DDBJ databases">
        <title>Aspergillus burnettii sp. nov., novel species from soil in southeast Queensland.</title>
        <authorList>
            <person name="Gilchrist C.L.M."/>
            <person name="Pitt J.I."/>
            <person name="Lange L."/>
            <person name="Lacey H.J."/>
            <person name="Vuong D."/>
            <person name="Midgley D.J."/>
            <person name="Greenfield P."/>
            <person name="Bradbury M."/>
            <person name="Lacey E."/>
            <person name="Busk P.K."/>
            <person name="Pilgaard B."/>
            <person name="Chooi Y.H."/>
            <person name="Piggott A.M."/>
        </authorList>
    </citation>
    <scope>NUCLEOTIDE SEQUENCE [LARGE SCALE GENOMIC DNA]</scope>
    <source>
        <strain evidence="12 13">FRR 5400</strain>
    </source>
</reference>
<feature type="region of interest" description="Disordered" evidence="10">
    <location>
        <begin position="1"/>
        <end position="43"/>
    </location>
</feature>
<dbReference type="GO" id="GO:0008270">
    <property type="term" value="F:zinc ion binding"/>
    <property type="evidence" value="ECO:0007669"/>
    <property type="project" value="InterPro"/>
</dbReference>
<dbReference type="GO" id="GO:0003677">
    <property type="term" value="F:DNA binding"/>
    <property type="evidence" value="ECO:0007669"/>
    <property type="project" value="UniProtKB-KW"/>
</dbReference>
<protein>
    <recommendedName>
        <fullName evidence="11">Zn(2)-C6 fungal-type domain-containing protein</fullName>
    </recommendedName>
</protein>
<proteinExistence type="predicted"/>
<keyword evidence="5" id="KW-0805">Transcription regulation</keyword>
<evidence type="ECO:0000256" key="6">
    <source>
        <dbReference type="ARBA" id="ARBA00023125"/>
    </source>
</evidence>
<evidence type="ECO:0000313" key="12">
    <source>
        <dbReference type="EMBL" id="KAF5864451.1"/>
    </source>
</evidence>
<feature type="region of interest" description="Disordered" evidence="10">
    <location>
        <begin position="651"/>
        <end position="697"/>
    </location>
</feature>
<evidence type="ECO:0000256" key="7">
    <source>
        <dbReference type="ARBA" id="ARBA00023159"/>
    </source>
</evidence>
<dbReference type="PROSITE" id="PS00463">
    <property type="entry name" value="ZN2_CY6_FUNGAL_1"/>
    <property type="match status" value="1"/>
</dbReference>
<comment type="subcellular location">
    <subcellularLocation>
        <location evidence="1">Nucleus</location>
    </subcellularLocation>
</comment>
<dbReference type="PANTHER" id="PTHR47655">
    <property type="entry name" value="QUINIC ACID UTILIZATION ACTIVATOR"/>
    <property type="match status" value="1"/>
</dbReference>
<dbReference type="GO" id="GO:0006351">
    <property type="term" value="P:DNA-templated transcription"/>
    <property type="evidence" value="ECO:0007669"/>
    <property type="project" value="InterPro"/>
</dbReference>
<dbReference type="EMBL" id="SPNV01000033">
    <property type="protein sequence ID" value="KAF5864451.1"/>
    <property type="molecule type" value="Genomic_DNA"/>
</dbReference>
<evidence type="ECO:0000259" key="11">
    <source>
        <dbReference type="PROSITE" id="PS50048"/>
    </source>
</evidence>
<evidence type="ECO:0000256" key="10">
    <source>
        <dbReference type="SAM" id="MobiDB-lite"/>
    </source>
</evidence>
<evidence type="ECO:0000256" key="3">
    <source>
        <dbReference type="ARBA" id="ARBA00022833"/>
    </source>
</evidence>
<feature type="compositionally biased region" description="Polar residues" evidence="10">
    <location>
        <begin position="667"/>
        <end position="680"/>
    </location>
</feature>
<dbReference type="CDD" id="cd12148">
    <property type="entry name" value="fungal_TF_MHR"/>
    <property type="match status" value="1"/>
</dbReference>
<keyword evidence="6" id="KW-0238">DNA-binding</keyword>
<dbReference type="SUPFAM" id="SSF57701">
    <property type="entry name" value="Zn2/Cys6 DNA-binding domain"/>
    <property type="match status" value="1"/>
</dbReference>
<evidence type="ECO:0000256" key="5">
    <source>
        <dbReference type="ARBA" id="ARBA00023015"/>
    </source>
</evidence>
<dbReference type="SMART" id="SM00066">
    <property type="entry name" value="GAL4"/>
    <property type="match status" value="1"/>
</dbReference>
<dbReference type="SMART" id="SM00906">
    <property type="entry name" value="Fungal_trans"/>
    <property type="match status" value="1"/>
</dbReference>
<evidence type="ECO:0000256" key="4">
    <source>
        <dbReference type="ARBA" id="ARBA00022911"/>
    </source>
</evidence>
<dbReference type="Proteomes" id="UP000541154">
    <property type="component" value="Unassembled WGS sequence"/>
</dbReference>
<keyword evidence="13" id="KW-1185">Reference proteome</keyword>
<dbReference type="GO" id="GO:0005634">
    <property type="term" value="C:nucleus"/>
    <property type="evidence" value="ECO:0007669"/>
    <property type="project" value="UniProtKB-SubCell"/>
</dbReference>
<feature type="compositionally biased region" description="Basic and acidic residues" evidence="10">
    <location>
        <begin position="17"/>
        <end position="26"/>
    </location>
</feature>
<name>A0A8H6E9K1_PETAA</name>
<keyword evidence="7" id="KW-0010">Activator</keyword>
<gene>
    <name evidence="12" type="ORF">ETB97_007554</name>
</gene>
<dbReference type="Gene3D" id="4.10.240.10">
    <property type="entry name" value="Zn(2)-C6 fungal-type DNA-binding domain"/>
    <property type="match status" value="1"/>
</dbReference>
<keyword evidence="3" id="KW-0862">Zinc</keyword>
<dbReference type="InterPro" id="IPR001138">
    <property type="entry name" value="Zn2Cys6_DnaBD"/>
</dbReference>
<evidence type="ECO:0000313" key="13">
    <source>
        <dbReference type="Proteomes" id="UP000541154"/>
    </source>
</evidence>
<dbReference type="InterPro" id="IPR036864">
    <property type="entry name" value="Zn2-C6_fun-type_DNA-bd_sf"/>
</dbReference>
<keyword evidence="9" id="KW-0539">Nucleus</keyword>